<evidence type="ECO:0000313" key="3">
    <source>
        <dbReference type="Proteomes" id="UP000249886"/>
    </source>
</evidence>
<dbReference type="SUPFAM" id="SSF142433">
    <property type="entry name" value="CinA-like"/>
    <property type="match status" value="1"/>
</dbReference>
<feature type="domain" description="CinA C-terminal" evidence="1">
    <location>
        <begin position="7"/>
        <end position="166"/>
    </location>
</feature>
<dbReference type="Gene3D" id="3.90.950.20">
    <property type="entry name" value="CinA-like"/>
    <property type="match status" value="1"/>
</dbReference>
<protein>
    <submittedName>
        <fullName evidence="2">Competence-and mitomycin-induced protein</fullName>
    </submittedName>
</protein>
<organism evidence="2 3">
    <name type="scientific">Corynebacterium matruchotii</name>
    <dbReference type="NCBI Taxonomy" id="43768"/>
    <lineage>
        <taxon>Bacteria</taxon>
        <taxon>Bacillati</taxon>
        <taxon>Actinomycetota</taxon>
        <taxon>Actinomycetes</taxon>
        <taxon>Mycobacteriales</taxon>
        <taxon>Corynebacteriaceae</taxon>
        <taxon>Corynebacterium</taxon>
    </lineage>
</organism>
<sequence length="175" mass="17473">MSSTVTAREVITSLIDAGQTVATCESLTAGLLAATLADVPGASAALRGGLVTYATDLKHTLARVPQEVLVAHGPVARETAIAMARGVRDVCGADWGVSLTGVAGPDPQDGHPVGEVWVGVAGPEGTGVVHTGVAELAGTVLGSTDLLVGDRAAIRRQAVTAALAVMVRVRAGHIG</sequence>
<gene>
    <name evidence="2" type="primary">ygaD</name>
    <name evidence="2" type="ORF">NCTC10254_01892</name>
</gene>
<proteinExistence type="predicted"/>
<dbReference type="NCBIfam" id="TIGR00199">
    <property type="entry name" value="PncC_domain"/>
    <property type="match status" value="1"/>
</dbReference>
<name>A0A6G9D529_9CORY</name>
<dbReference type="GeneID" id="84574102"/>
<comment type="caution">
    <text evidence="2">The sequence shown here is derived from an EMBL/GenBank/DDBJ whole genome shotgun (WGS) entry which is preliminary data.</text>
</comment>
<dbReference type="Pfam" id="PF02464">
    <property type="entry name" value="CinA"/>
    <property type="match status" value="1"/>
</dbReference>
<dbReference type="RefSeq" id="WP_005525814.1">
    <property type="nucleotide sequence ID" value="NZ_CAUVSC010000006.1"/>
</dbReference>
<dbReference type="AlphaFoldDB" id="A0A6G9D529"/>
<dbReference type="Proteomes" id="UP000249886">
    <property type="component" value="Unassembled WGS sequence"/>
</dbReference>
<dbReference type="InterPro" id="IPR036653">
    <property type="entry name" value="CinA-like_C"/>
</dbReference>
<dbReference type="EMBL" id="UARK01000023">
    <property type="protein sequence ID" value="SPW30784.1"/>
    <property type="molecule type" value="Genomic_DNA"/>
</dbReference>
<dbReference type="InterPro" id="IPR008136">
    <property type="entry name" value="CinA_C"/>
</dbReference>
<reference evidence="2 3" key="1">
    <citation type="submission" date="2018-06" db="EMBL/GenBank/DDBJ databases">
        <authorList>
            <consortium name="Pathogen Informatics"/>
            <person name="Doyle S."/>
        </authorList>
    </citation>
    <scope>NUCLEOTIDE SEQUENCE [LARGE SCALE GENOMIC DNA]</scope>
    <source>
        <strain evidence="2 3">NCTC10254</strain>
    </source>
</reference>
<evidence type="ECO:0000313" key="2">
    <source>
        <dbReference type="EMBL" id="SPW30784.1"/>
    </source>
</evidence>
<evidence type="ECO:0000259" key="1">
    <source>
        <dbReference type="Pfam" id="PF02464"/>
    </source>
</evidence>
<accession>A0A6G9D529</accession>